<evidence type="ECO:0000256" key="4">
    <source>
        <dbReference type="SAM" id="Coils"/>
    </source>
</evidence>
<keyword evidence="2 3" id="KW-0040">ANK repeat</keyword>
<feature type="compositionally biased region" description="Basic and acidic residues" evidence="5">
    <location>
        <begin position="13"/>
        <end position="30"/>
    </location>
</feature>
<evidence type="ECO:0000313" key="7">
    <source>
        <dbReference type="EMBL" id="CAH0377030.1"/>
    </source>
</evidence>
<protein>
    <recommendedName>
        <fullName evidence="6">WW domain-containing protein</fullName>
    </recommendedName>
</protein>
<dbReference type="PROSITE" id="PS50297">
    <property type="entry name" value="ANK_REP_REGION"/>
    <property type="match status" value="1"/>
</dbReference>
<dbReference type="Gene3D" id="2.20.70.10">
    <property type="match status" value="1"/>
</dbReference>
<dbReference type="InterPro" id="IPR001202">
    <property type="entry name" value="WW_dom"/>
</dbReference>
<dbReference type="InterPro" id="IPR036020">
    <property type="entry name" value="WW_dom_sf"/>
</dbReference>
<feature type="domain" description="WW" evidence="6">
    <location>
        <begin position="913"/>
        <end position="946"/>
    </location>
</feature>
<feature type="compositionally biased region" description="Low complexity" evidence="5">
    <location>
        <begin position="1021"/>
        <end position="1030"/>
    </location>
</feature>
<dbReference type="AlphaFoldDB" id="A0A8J2WQY3"/>
<accession>A0A8J2WQY3</accession>
<feature type="compositionally biased region" description="Basic and acidic residues" evidence="5">
    <location>
        <begin position="152"/>
        <end position="194"/>
    </location>
</feature>
<dbReference type="EMBL" id="CAKKNE010000005">
    <property type="protein sequence ID" value="CAH0377030.1"/>
    <property type="molecule type" value="Genomic_DNA"/>
</dbReference>
<dbReference type="SUPFAM" id="SSF51045">
    <property type="entry name" value="WW domain"/>
    <property type="match status" value="1"/>
</dbReference>
<dbReference type="InterPro" id="IPR002110">
    <property type="entry name" value="Ankyrin_rpt"/>
</dbReference>
<dbReference type="InterPro" id="IPR036770">
    <property type="entry name" value="Ankyrin_rpt-contain_sf"/>
</dbReference>
<feature type="region of interest" description="Disordered" evidence="5">
    <location>
        <begin position="1018"/>
        <end position="1038"/>
    </location>
</feature>
<keyword evidence="1" id="KW-0677">Repeat</keyword>
<dbReference type="PROSITE" id="PS50020">
    <property type="entry name" value="WW_DOMAIN_2"/>
    <property type="match status" value="1"/>
</dbReference>
<name>A0A8J2WQY3_9STRA</name>
<evidence type="ECO:0000256" key="2">
    <source>
        <dbReference type="ARBA" id="ARBA00023043"/>
    </source>
</evidence>
<dbReference type="Proteomes" id="UP000789595">
    <property type="component" value="Unassembled WGS sequence"/>
</dbReference>
<evidence type="ECO:0000313" key="8">
    <source>
        <dbReference type="Proteomes" id="UP000789595"/>
    </source>
</evidence>
<organism evidence="7 8">
    <name type="scientific">Pelagomonas calceolata</name>
    <dbReference type="NCBI Taxonomy" id="35677"/>
    <lineage>
        <taxon>Eukaryota</taxon>
        <taxon>Sar</taxon>
        <taxon>Stramenopiles</taxon>
        <taxon>Ochrophyta</taxon>
        <taxon>Pelagophyceae</taxon>
        <taxon>Pelagomonadales</taxon>
        <taxon>Pelagomonadaceae</taxon>
        <taxon>Pelagomonas</taxon>
    </lineage>
</organism>
<gene>
    <name evidence="7" type="ORF">PECAL_5P16150</name>
</gene>
<dbReference type="SMART" id="SM00248">
    <property type="entry name" value="ANK"/>
    <property type="match status" value="4"/>
</dbReference>
<evidence type="ECO:0000256" key="5">
    <source>
        <dbReference type="SAM" id="MobiDB-lite"/>
    </source>
</evidence>
<dbReference type="CDD" id="cd00201">
    <property type="entry name" value="WW"/>
    <property type="match status" value="1"/>
</dbReference>
<proteinExistence type="predicted"/>
<feature type="repeat" description="ANK" evidence="3">
    <location>
        <begin position="774"/>
        <end position="806"/>
    </location>
</feature>
<feature type="compositionally biased region" description="Basic and acidic residues" evidence="5">
    <location>
        <begin position="405"/>
        <end position="426"/>
    </location>
</feature>
<feature type="region of interest" description="Disordered" evidence="5">
    <location>
        <begin position="108"/>
        <end position="284"/>
    </location>
</feature>
<evidence type="ECO:0000256" key="3">
    <source>
        <dbReference type="PROSITE-ProRule" id="PRU00023"/>
    </source>
</evidence>
<evidence type="ECO:0000256" key="1">
    <source>
        <dbReference type="ARBA" id="ARBA00022737"/>
    </source>
</evidence>
<feature type="compositionally biased region" description="Basic and acidic residues" evidence="5">
    <location>
        <begin position="254"/>
        <end position="270"/>
    </location>
</feature>
<dbReference type="PROSITE" id="PS01159">
    <property type="entry name" value="WW_DOMAIN_1"/>
    <property type="match status" value="1"/>
</dbReference>
<feature type="coiled-coil region" evidence="4">
    <location>
        <begin position="491"/>
        <end position="518"/>
    </location>
</feature>
<feature type="compositionally biased region" description="Basic and acidic residues" evidence="5">
    <location>
        <begin position="48"/>
        <end position="61"/>
    </location>
</feature>
<dbReference type="SUPFAM" id="SSF48403">
    <property type="entry name" value="Ankyrin repeat"/>
    <property type="match status" value="1"/>
</dbReference>
<feature type="compositionally biased region" description="Polar residues" evidence="5">
    <location>
        <begin position="241"/>
        <end position="253"/>
    </location>
</feature>
<reference evidence="7" key="1">
    <citation type="submission" date="2021-11" db="EMBL/GenBank/DDBJ databases">
        <authorList>
            <consortium name="Genoscope - CEA"/>
            <person name="William W."/>
        </authorList>
    </citation>
    <scope>NUCLEOTIDE SEQUENCE</scope>
</reference>
<feature type="region of interest" description="Disordered" evidence="5">
    <location>
        <begin position="1"/>
        <end position="30"/>
    </location>
</feature>
<dbReference type="PROSITE" id="PS50088">
    <property type="entry name" value="ANK_REPEAT"/>
    <property type="match status" value="1"/>
</dbReference>
<dbReference type="Gene3D" id="1.25.40.20">
    <property type="entry name" value="Ankyrin repeat-containing domain"/>
    <property type="match status" value="1"/>
</dbReference>
<feature type="compositionally biased region" description="Basic residues" evidence="5">
    <location>
        <begin position="109"/>
        <end position="125"/>
    </location>
</feature>
<keyword evidence="8" id="KW-1185">Reference proteome</keyword>
<dbReference type="OrthoDB" id="194358at2759"/>
<dbReference type="PANTHER" id="PTHR24173:SF74">
    <property type="entry name" value="ANKYRIN REPEAT DOMAIN-CONTAINING PROTEIN 16"/>
    <property type="match status" value="1"/>
</dbReference>
<evidence type="ECO:0000259" key="6">
    <source>
        <dbReference type="PROSITE" id="PS50020"/>
    </source>
</evidence>
<dbReference type="PANTHER" id="PTHR24173">
    <property type="entry name" value="ANKYRIN REPEAT CONTAINING"/>
    <property type="match status" value="1"/>
</dbReference>
<feature type="region of interest" description="Disordered" evidence="5">
    <location>
        <begin position="394"/>
        <end position="426"/>
    </location>
</feature>
<dbReference type="Pfam" id="PF12796">
    <property type="entry name" value="Ank_2"/>
    <property type="match status" value="1"/>
</dbReference>
<keyword evidence="4" id="KW-0175">Coiled coil</keyword>
<sequence>MADDAIPTTPVTKPKDRWKQRDNPDWVSGWKDEEKKDLDEYCAMLRADPRARTPGRTEDGGVKLQKGTTMAVPRRGGSGRFIEARQSDTTLLTIAKGRSVRSAMETIRVKSRQRSRNGSRARRRTFSGVPSEVLTVTKPTVGGEPTPAANAFREKTGLTSTEKAKAGEEQLTPDEKRLQRIARMEEKAAKALEKKPRRPAGEPPPKKQKKPSPPKPSKIKALANFFTPKKEEEVVVARPTTAESSKRVSFTPDTKTRESSRAPSRAEKKVVPPGSNTQGGSWKFSDVPTIEHKQISPSPEKPMPRIIMPDVGVRCRTINYDEVLDVQEALDQRRNLSVREQLQNRIIRDHDPRLAEKKRLTVAKPPPVTNNDFTEALRKEVVRTRMEQLQALEDAQDAAASAKKPVPEEVTKKDEDEGPRRIKARDRDQRCAACRCEARGMEPTYAHTCVKGIKLAAGELSDSTEEEEVEAMEMYARLAEAEDPRDFEQTLQEARKRALQEENEIQQSIETLEELAREHVNDSLAVMEYRYELRQMSKFGFLSGLISAPRAHVERNVAKAVLQGSPKNLRTALMVLSTFPPVADKESKLAAAATTLYNLARAVAPKFTDDTPEWLSDKLGEIRASADESEPLVVTCVKMCMVQRKMELRDRVKDGQNDDKGDLKLVPCSKKSRAEDGSSRAHAACFEALINAGADVDQWDGEGLAPIHHAAKSGDAGCVRFLCGLDADADQFVCNEERVRPLHLAAAVSDRRRSLRTCIALLESGCDAACADYEGRTCLHVVAERGPRGLVELLMDAGCSKEAEDVHGRKPADAAGSAGQAKIAEIIRGYKDPVLKVGGSVGISKRMEFLETGQLKLDGVGADRGGGGSLRASAKKLRKDLFAKLKGKKKYKAGMTKPKKPPVLPEIRFPSDAETYKPWVRYVSEAGEPYWHNPETDASTWDEPPKYIPAPKGEARVTSAEKRARAQAKKAKRQAHRRRLAAAPVVGDEPALMDAPSPIATTPEARSRQLRALKRADSARRAATPAAGSRCATPQQFSPTNAVGMGALFAPSGDVTPVRRSARSSPDSVLNLACLLLRGS</sequence>
<feature type="region of interest" description="Disordered" evidence="5">
    <location>
        <begin position="48"/>
        <end position="80"/>
    </location>
</feature>
<comment type="caution">
    <text evidence="7">The sequence shown here is derived from an EMBL/GenBank/DDBJ whole genome shotgun (WGS) entry which is preliminary data.</text>
</comment>